<dbReference type="Proteomes" id="UP000824469">
    <property type="component" value="Unassembled WGS sequence"/>
</dbReference>
<feature type="non-terminal residue" evidence="2">
    <location>
        <position position="84"/>
    </location>
</feature>
<sequence>WKSKSQEHVGGVGKPDAKEHVGRVEKPDIKANQVSEVEKHVRKTRIGSMSSHPPSPMQMHKEKPEPEWKQTRCKNTVRHFRVGW</sequence>
<evidence type="ECO:0000313" key="3">
    <source>
        <dbReference type="Proteomes" id="UP000824469"/>
    </source>
</evidence>
<comment type="caution">
    <text evidence="2">The sequence shown here is derived from an EMBL/GenBank/DDBJ whole genome shotgun (WGS) entry which is preliminary data.</text>
</comment>
<feature type="compositionally biased region" description="Basic and acidic residues" evidence="1">
    <location>
        <begin position="59"/>
        <end position="70"/>
    </location>
</feature>
<dbReference type="EMBL" id="JAHRHJ020000007">
    <property type="protein sequence ID" value="KAH9309955.1"/>
    <property type="molecule type" value="Genomic_DNA"/>
</dbReference>
<feature type="compositionally biased region" description="Basic and acidic residues" evidence="1">
    <location>
        <begin position="15"/>
        <end position="29"/>
    </location>
</feature>
<name>A0AA38FTV3_TAXCH</name>
<feature type="non-terminal residue" evidence="2">
    <location>
        <position position="1"/>
    </location>
</feature>
<proteinExistence type="predicted"/>
<keyword evidence="3" id="KW-1185">Reference proteome</keyword>
<evidence type="ECO:0000256" key="1">
    <source>
        <dbReference type="SAM" id="MobiDB-lite"/>
    </source>
</evidence>
<protein>
    <submittedName>
        <fullName evidence="2">Uncharacterized protein</fullName>
    </submittedName>
</protein>
<accession>A0AA38FTV3</accession>
<feature type="region of interest" description="Disordered" evidence="1">
    <location>
        <begin position="1"/>
        <end position="70"/>
    </location>
</feature>
<dbReference type="AlphaFoldDB" id="A0AA38FTV3"/>
<evidence type="ECO:0000313" key="2">
    <source>
        <dbReference type="EMBL" id="KAH9309955.1"/>
    </source>
</evidence>
<reference evidence="2 3" key="1">
    <citation type="journal article" date="2021" name="Nat. Plants">
        <title>The Taxus genome provides insights into paclitaxel biosynthesis.</title>
        <authorList>
            <person name="Xiong X."/>
            <person name="Gou J."/>
            <person name="Liao Q."/>
            <person name="Li Y."/>
            <person name="Zhou Q."/>
            <person name="Bi G."/>
            <person name="Li C."/>
            <person name="Du R."/>
            <person name="Wang X."/>
            <person name="Sun T."/>
            <person name="Guo L."/>
            <person name="Liang H."/>
            <person name="Lu P."/>
            <person name="Wu Y."/>
            <person name="Zhang Z."/>
            <person name="Ro D.K."/>
            <person name="Shang Y."/>
            <person name="Huang S."/>
            <person name="Yan J."/>
        </authorList>
    </citation>
    <scope>NUCLEOTIDE SEQUENCE [LARGE SCALE GENOMIC DNA]</scope>
    <source>
        <strain evidence="2">Ta-2019</strain>
    </source>
</reference>
<gene>
    <name evidence="2" type="ORF">KI387_037866</name>
</gene>
<organism evidence="2 3">
    <name type="scientific">Taxus chinensis</name>
    <name type="common">Chinese yew</name>
    <name type="synonym">Taxus wallichiana var. chinensis</name>
    <dbReference type="NCBI Taxonomy" id="29808"/>
    <lineage>
        <taxon>Eukaryota</taxon>
        <taxon>Viridiplantae</taxon>
        <taxon>Streptophyta</taxon>
        <taxon>Embryophyta</taxon>
        <taxon>Tracheophyta</taxon>
        <taxon>Spermatophyta</taxon>
        <taxon>Pinopsida</taxon>
        <taxon>Pinidae</taxon>
        <taxon>Conifers II</taxon>
        <taxon>Cupressales</taxon>
        <taxon>Taxaceae</taxon>
        <taxon>Taxus</taxon>
    </lineage>
</organism>